<reference evidence="1 2" key="1">
    <citation type="submission" date="2021-06" db="EMBL/GenBank/DDBJ databases">
        <title>Caerostris extrusa draft genome.</title>
        <authorList>
            <person name="Kono N."/>
            <person name="Arakawa K."/>
        </authorList>
    </citation>
    <scope>NUCLEOTIDE SEQUENCE [LARGE SCALE GENOMIC DNA]</scope>
</reference>
<sequence>MANCLSIPSTLSANMIISSEQPSTSPFTSQIRAADFSHRRYLGLGLPSVTGSNFFMLSIVFCVVPTTDFQSTTGHLCPDFPTGWLRTRVFPSSPRHHHPYHHVVLHPCHGGNGNKVMQEVGSIPTYLSACPFYADPKGKARKLGFRYVCAESRNGKSSKKCHRGRQ</sequence>
<evidence type="ECO:0000313" key="1">
    <source>
        <dbReference type="EMBL" id="GIY40904.1"/>
    </source>
</evidence>
<accession>A0AAV4T5B9</accession>
<comment type="caution">
    <text evidence="1">The sequence shown here is derived from an EMBL/GenBank/DDBJ whole genome shotgun (WGS) entry which is preliminary data.</text>
</comment>
<keyword evidence="2" id="KW-1185">Reference proteome</keyword>
<dbReference type="EMBL" id="BPLR01010674">
    <property type="protein sequence ID" value="GIY40904.1"/>
    <property type="molecule type" value="Genomic_DNA"/>
</dbReference>
<gene>
    <name evidence="1" type="ORF">CEXT_25321</name>
</gene>
<dbReference type="AlphaFoldDB" id="A0AAV4T5B9"/>
<proteinExistence type="predicted"/>
<organism evidence="1 2">
    <name type="scientific">Caerostris extrusa</name>
    <name type="common">Bark spider</name>
    <name type="synonym">Caerostris bankana</name>
    <dbReference type="NCBI Taxonomy" id="172846"/>
    <lineage>
        <taxon>Eukaryota</taxon>
        <taxon>Metazoa</taxon>
        <taxon>Ecdysozoa</taxon>
        <taxon>Arthropoda</taxon>
        <taxon>Chelicerata</taxon>
        <taxon>Arachnida</taxon>
        <taxon>Araneae</taxon>
        <taxon>Araneomorphae</taxon>
        <taxon>Entelegynae</taxon>
        <taxon>Araneoidea</taxon>
        <taxon>Araneidae</taxon>
        <taxon>Caerostris</taxon>
    </lineage>
</organism>
<protein>
    <submittedName>
        <fullName evidence="1">Uncharacterized protein</fullName>
    </submittedName>
</protein>
<evidence type="ECO:0000313" key="2">
    <source>
        <dbReference type="Proteomes" id="UP001054945"/>
    </source>
</evidence>
<name>A0AAV4T5B9_CAEEX</name>
<dbReference type="Proteomes" id="UP001054945">
    <property type="component" value="Unassembled WGS sequence"/>
</dbReference>